<gene>
    <name evidence="1" type="ORF">SAMN04487964_102194</name>
</gene>
<protein>
    <submittedName>
        <fullName evidence="1">Uncharacterized protein</fullName>
    </submittedName>
</protein>
<proteinExistence type="predicted"/>
<comment type="caution">
    <text evidence="1">The sequence shown here is derived from an EMBL/GenBank/DDBJ whole genome shotgun (WGS) entry which is preliminary data.</text>
</comment>
<accession>A0ABY1RXF8</accession>
<evidence type="ECO:0000313" key="2">
    <source>
        <dbReference type="Proteomes" id="UP001159257"/>
    </source>
</evidence>
<organism evidence="1 2">
    <name type="scientific">Marinobacterium sediminicola</name>
    <dbReference type="NCBI Taxonomy" id="518898"/>
    <lineage>
        <taxon>Bacteria</taxon>
        <taxon>Pseudomonadati</taxon>
        <taxon>Pseudomonadota</taxon>
        <taxon>Gammaproteobacteria</taxon>
        <taxon>Oceanospirillales</taxon>
        <taxon>Oceanospirillaceae</taxon>
        <taxon>Marinobacterium</taxon>
    </lineage>
</organism>
<reference evidence="1 2" key="1">
    <citation type="submission" date="2017-05" db="EMBL/GenBank/DDBJ databases">
        <authorList>
            <person name="Varghese N."/>
            <person name="Submissions S."/>
        </authorList>
    </citation>
    <scope>NUCLEOTIDE SEQUENCE [LARGE SCALE GENOMIC DNA]</scope>
    <source>
        <strain evidence="1 2">CGMCC 1.7287</strain>
    </source>
</reference>
<dbReference type="EMBL" id="FXWV01000002">
    <property type="protein sequence ID" value="SMR71545.1"/>
    <property type="molecule type" value="Genomic_DNA"/>
</dbReference>
<dbReference type="RefSeq" id="WP_239039388.1">
    <property type="nucleotide sequence ID" value="NZ_BAAAEY010000001.1"/>
</dbReference>
<name>A0ABY1RXF8_9GAMM</name>
<evidence type="ECO:0000313" key="1">
    <source>
        <dbReference type="EMBL" id="SMR71545.1"/>
    </source>
</evidence>
<keyword evidence="2" id="KW-1185">Reference proteome</keyword>
<sequence>MNRKTFLSYRLVKPGFRAQCARLTDVLASGDQRKLNGPYIDFLLPSARHYPALPARDQTLLLNRSHHHWTVGHFGQAFVLV</sequence>
<dbReference type="Proteomes" id="UP001159257">
    <property type="component" value="Unassembled WGS sequence"/>
</dbReference>